<proteinExistence type="predicted"/>
<protein>
    <submittedName>
        <fullName evidence="1">Uncharacterized protein</fullName>
    </submittedName>
</protein>
<dbReference type="AlphaFoldDB" id="A0A150REZ7"/>
<evidence type="ECO:0000313" key="2">
    <source>
        <dbReference type="Proteomes" id="UP000075515"/>
    </source>
</evidence>
<sequence length="61" mass="6311">GTAPTPAQAAQAVENAATMALMRGANGPVLEMLRSVLAGLQRALRLVQGITGRNDGAQIRR</sequence>
<feature type="non-terminal residue" evidence="1">
    <location>
        <position position="1"/>
    </location>
</feature>
<evidence type="ECO:0000313" key="1">
    <source>
        <dbReference type="EMBL" id="KYF78546.1"/>
    </source>
</evidence>
<name>A0A150REZ7_SORCE</name>
<dbReference type="Proteomes" id="UP000075515">
    <property type="component" value="Unassembled WGS sequence"/>
</dbReference>
<dbReference type="EMBL" id="JEMC01003788">
    <property type="protein sequence ID" value="KYF78546.1"/>
    <property type="molecule type" value="Genomic_DNA"/>
</dbReference>
<organism evidence="1 2">
    <name type="scientific">Sorangium cellulosum</name>
    <name type="common">Polyangium cellulosum</name>
    <dbReference type="NCBI Taxonomy" id="56"/>
    <lineage>
        <taxon>Bacteria</taxon>
        <taxon>Pseudomonadati</taxon>
        <taxon>Myxococcota</taxon>
        <taxon>Polyangia</taxon>
        <taxon>Polyangiales</taxon>
        <taxon>Polyangiaceae</taxon>
        <taxon>Sorangium</taxon>
    </lineage>
</organism>
<accession>A0A150REZ7</accession>
<reference evidence="1 2" key="1">
    <citation type="submission" date="2014-02" db="EMBL/GenBank/DDBJ databases">
        <title>The small core and large imbalanced accessory genome model reveals a collaborative survival strategy of Sorangium cellulosum strains in nature.</title>
        <authorList>
            <person name="Han K."/>
            <person name="Peng R."/>
            <person name="Blom J."/>
            <person name="Li Y.-Z."/>
        </authorList>
    </citation>
    <scope>NUCLEOTIDE SEQUENCE [LARGE SCALE GENOMIC DNA]</scope>
    <source>
        <strain evidence="1 2">So0149</strain>
    </source>
</reference>
<comment type="caution">
    <text evidence="1">The sequence shown here is derived from an EMBL/GenBank/DDBJ whole genome shotgun (WGS) entry which is preliminary data.</text>
</comment>
<gene>
    <name evidence="1" type="ORF">BE18_17520</name>
</gene>